<sequence>MRLEEHLRARATDASQRTALVCADRRLGYAELWRSARCLAAALAKAGVRRDDRVLVIMDNGVEAVLSIFAIWTAGAVLVPVNPSAKAGRIAFLANHSRPTAILAERRLAPIIAEAAPQISAETHIVLTAAHAALPDAANLGDLLLSDPVPTVDDGRQADDLAAILYTSGSTGEPKGVMMAHANLDAATSSIASYLENTEDDIILSVLPLSFGYGLTQLLTAVRTGATLVLEKSFAFPYAVFERLRDERATGFPLVPSIVAMMLQMKDLDPALFASLRYITSAAAPLPVDHIRRLRDYLPNVHLYSMYGQTECIRATYLSPGMLERRPGSAGLAIPGAQAYVVDEAGQRAKPGDIGELVVSGPNVMKGYWEAPDATAAALRPDPETGGLRLHTGDLFTADVDGFLTFVARQDDIIKSRGEKVSPKEVEAVLHTLPGVAEALVAGIPDPVLGQSIKAFIVASDRKLTEREVLRHCARHLEDYMVPKTIEFVATLPKTDSGKLSRRLAVAMTTSKGLQA</sequence>
<proteinExistence type="predicted"/>
<dbReference type="PANTHER" id="PTHR43767:SF1">
    <property type="entry name" value="NONRIBOSOMAL PEPTIDE SYNTHASE PES1 (EUROFUNG)-RELATED"/>
    <property type="match status" value="1"/>
</dbReference>
<evidence type="ECO:0000313" key="4">
    <source>
        <dbReference type="Proteomes" id="UP001201701"/>
    </source>
</evidence>
<dbReference type="PANTHER" id="PTHR43767">
    <property type="entry name" value="LONG-CHAIN-FATTY-ACID--COA LIGASE"/>
    <property type="match status" value="1"/>
</dbReference>
<dbReference type="InterPro" id="IPR045851">
    <property type="entry name" value="AMP-bd_C_sf"/>
</dbReference>
<reference evidence="3 4" key="1">
    <citation type="submission" date="2022-02" db="EMBL/GenBank/DDBJ databases">
        <title>Draft genome sequence of Mezorhizobium retamae strain IRAMC:0171 isolated from Retama raetam nodules.</title>
        <authorList>
            <person name="Bengaied R."/>
            <person name="Sbissi I."/>
            <person name="Huber K."/>
            <person name="Ghodbane F."/>
            <person name="Nouioui I."/>
            <person name="Tarhouni M."/>
            <person name="Gtari M."/>
        </authorList>
    </citation>
    <scope>NUCLEOTIDE SEQUENCE [LARGE SCALE GENOMIC DNA]</scope>
    <source>
        <strain evidence="3 4">IRAMC:0171</strain>
    </source>
</reference>
<dbReference type="PROSITE" id="PS00455">
    <property type="entry name" value="AMP_BINDING"/>
    <property type="match status" value="1"/>
</dbReference>
<dbReference type="InterPro" id="IPR025110">
    <property type="entry name" value="AMP-bd_C"/>
</dbReference>
<dbReference type="GO" id="GO:0016874">
    <property type="term" value="F:ligase activity"/>
    <property type="evidence" value="ECO:0007669"/>
    <property type="project" value="UniProtKB-KW"/>
</dbReference>
<organism evidence="3 4">
    <name type="scientific">Mesorhizobium retamae</name>
    <dbReference type="NCBI Taxonomy" id="2912854"/>
    <lineage>
        <taxon>Bacteria</taxon>
        <taxon>Pseudomonadati</taxon>
        <taxon>Pseudomonadota</taxon>
        <taxon>Alphaproteobacteria</taxon>
        <taxon>Hyphomicrobiales</taxon>
        <taxon>Phyllobacteriaceae</taxon>
        <taxon>Mesorhizobium</taxon>
    </lineage>
</organism>
<dbReference type="InterPro" id="IPR020845">
    <property type="entry name" value="AMP-binding_CS"/>
</dbReference>
<keyword evidence="3" id="KW-0436">Ligase</keyword>
<gene>
    <name evidence="3" type="ORF">L4923_07670</name>
</gene>
<dbReference type="InterPro" id="IPR050237">
    <property type="entry name" value="ATP-dep_AMP-bd_enzyme"/>
</dbReference>
<dbReference type="RefSeq" id="WP_239363257.1">
    <property type="nucleotide sequence ID" value="NZ_JAKREW010000005.1"/>
</dbReference>
<dbReference type="EMBL" id="JAKREW010000005">
    <property type="protein sequence ID" value="MCG7504896.1"/>
    <property type="molecule type" value="Genomic_DNA"/>
</dbReference>
<name>A0ABS9QBV3_9HYPH</name>
<dbReference type="InterPro" id="IPR020459">
    <property type="entry name" value="AMP-binding"/>
</dbReference>
<dbReference type="InterPro" id="IPR042099">
    <property type="entry name" value="ANL_N_sf"/>
</dbReference>
<dbReference type="Gene3D" id="3.40.50.12780">
    <property type="entry name" value="N-terminal domain of ligase-like"/>
    <property type="match status" value="1"/>
</dbReference>
<dbReference type="InterPro" id="IPR000873">
    <property type="entry name" value="AMP-dep_synth/lig_dom"/>
</dbReference>
<dbReference type="Pfam" id="PF13193">
    <property type="entry name" value="AMP-binding_C"/>
    <property type="match status" value="1"/>
</dbReference>
<accession>A0ABS9QBV3</accession>
<dbReference type="Proteomes" id="UP001201701">
    <property type="component" value="Unassembled WGS sequence"/>
</dbReference>
<protein>
    <submittedName>
        <fullName evidence="3">Acyl--CoA ligase</fullName>
    </submittedName>
</protein>
<keyword evidence="4" id="KW-1185">Reference proteome</keyword>
<evidence type="ECO:0000259" key="1">
    <source>
        <dbReference type="Pfam" id="PF00501"/>
    </source>
</evidence>
<dbReference type="PRINTS" id="PR00154">
    <property type="entry name" value="AMPBINDING"/>
</dbReference>
<dbReference type="Gene3D" id="3.30.300.30">
    <property type="match status" value="1"/>
</dbReference>
<evidence type="ECO:0000259" key="2">
    <source>
        <dbReference type="Pfam" id="PF13193"/>
    </source>
</evidence>
<dbReference type="Pfam" id="PF00501">
    <property type="entry name" value="AMP-binding"/>
    <property type="match status" value="1"/>
</dbReference>
<comment type="caution">
    <text evidence="3">The sequence shown here is derived from an EMBL/GenBank/DDBJ whole genome shotgun (WGS) entry which is preliminary data.</text>
</comment>
<dbReference type="SUPFAM" id="SSF56801">
    <property type="entry name" value="Acetyl-CoA synthetase-like"/>
    <property type="match status" value="1"/>
</dbReference>
<feature type="domain" description="AMP-dependent synthetase/ligase" evidence="1">
    <location>
        <begin position="8"/>
        <end position="369"/>
    </location>
</feature>
<feature type="domain" description="AMP-binding enzyme C-terminal" evidence="2">
    <location>
        <begin position="425"/>
        <end position="499"/>
    </location>
</feature>
<evidence type="ECO:0000313" key="3">
    <source>
        <dbReference type="EMBL" id="MCG7504896.1"/>
    </source>
</evidence>